<feature type="transmembrane region" description="Helical" evidence="25">
    <location>
        <begin position="299"/>
        <end position="319"/>
    </location>
</feature>
<evidence type="ECO:0000256" key="23">
    <source>
        <dbReference type="ARBA" id="ARBA00045709"/>
    </source>
</evidence>
<evidence type="ECO:0000256" key="15">
    <source>
        <dbReference type="ARBA" id="ARBA00044899"/>
    </source>
</evidence>
<dbReference type="Pfam" id="PF07690">
    <property type="entry name" value="MFS_1"/>
    <property type="match status" value="1"/>
</dbReference>
<sequence>MGTIPPDIDKAQNKITCRAVLIVSLCSAFLFYKYILQNFPSVMPQQLMEIFHLQGLGLGVLSGVYFWTYLIVPLFVGIILDQYGTRWITTGAIFCCALGIFIFSQAQELNTAIWGRALTGVGVSFASIAYFKLAAVWFSKKYYALLTSLLVASGMIGAVCGQMPLAWLVNQIGWRASLVDVAWLGIILAFLFLFIVKDQPSGTIKPIENEVKQTSKNQHLWQDILLIIKNKQNWLLTGYSGLAFSPIVIFCGLWGNPFLQKAYQLDKLVAPSLISLVFVGLAIACPLFALFVHRIKNRCAFMFYSTLVSALSISLVIYAHPMPLWLLSTLLFLFGFSLGAFPIVFVIGKESNPLYLAGTATSLINASDALLDAISEPAIGKLLDIFSSNSGTTHDFSLFSYHIALAILPLYQIIGAFLMRWVKDEHRAAH</sequence>
<dbReference type="AlphaFoldDB" id="A0A0W0YJ70"/>
<evidence type="ECO:0000256" key="5">
    <source>
        <dbReference type="ARBA" id="ARBA00022989"/>
    </source>
</evidence>
<dbReference type="OrthoDB" id="5620971at2"/>
<evidence type="ECO:0000256" key="8">
    <source>
        <dbReference type="ARBA" id="ARBA00044876"/>
    </source>
</evidence>
<dbReference type="PROSITE" id="PS50850">
    <property type="entry name" value="MFS"/>
    <property type="match status" value="1"/>
</dbReference>
<evidence type="ECO:0000256" key="6">
    <source>
        <dbReference type="ARBA" id="ARBA00023136"/>
    </source>
</evidence>
<feature type="transmembrane region" description="Helical" evidence="25">
    <location>
        <begin position="174"/>
        <end position="196"/>
    </location>
</feature>
<feature type="transmembrane region" description="Helical" evidence="25">
    <location>
        <begin position="268"/>
        <end position="292"/>
    </location>
</feature>
<reference evidence="27 28" key="1">
    <citation type="submission" date="2015-11" db="EMBL/GenBank/DDBJ databases">
        <title>Genomic analysis of 38 Legionella species identifies large and diverse effector repertoires.</title>
        <authorList>
            <person name="Burstein D."/>
            <person name="Amaro F."/>
            <person name="Zusman T."/>
            <person name="Lifshitz Z."/>
            <person name="Cohen O."/>
            <person name="Gilbert J.A."/>
            <person name="Pupko T."/>
            <person name="Shuman H.A."/>
            <person name="Segal G."/>
        </authorList>
    </citation>
    <scope>NUCLEOTIDE SEQUENCE [LARGE SCALE GENOMIC DNA]</scope>
    <source>
        <strain evidence="27 28">SC-63-C7</strain>
    </source>
</reference>
<comment type="catalytic activity">
    <reaction evidence="9">
        <text>L-histidyl-glycine(out) = L-histidyl-glycine(in)</text>
        <dbReference type="Rhea" id="RHEA:79395"/>
        <dbReference type="ChEBI" id="CHEBI:229957"/>
    </reaction>
</comment>
<keyword evidence="3" id="KW-0813">Transport</keyword>
<keyword evidence="6 25" id="KW-0472">Membrane</keyword>
<comment type="catalytic activity">
    <reaction evidence="19">
        <text>L-alanyl-L-lysine(out) = L-alanyl-L-lysine(in)</text>
        <dbReference type="Rhea" id="RHEA:79415"/>
        <dbReference type="ChEBI" id="CHEBI:192470"/>
    </reaction>
</comment>
<dbReference type="PANTHER" id="PTHR23512:SF3">
    <property type="entry name" value="MAJOR FACILITATOR SUPERFAMILY DOMAIN-CONTAINING PROTEIN 1"/>
    <property type="match status" value="1"/>
</dbReference>
<dbReference type="Gene3D" id="1.20.1250.20">
    <property type="entry name" value="MFS general substrate transporter like domains"/>
    <property type="match status" value="1"/>
</dbReference>
<evidence type="ECO:0000256" key="16">
    <source>
        <dbReference type="ARBA" id="ARBA00044900"/>
    </source>
</evidence>
<evidence type="ECO:0000256" key="18">
    <source>
        <dbReference type="ARBA" id="ARBA00044912"/>
    </source>
</evidence>
<comment type="catalytic activity">
    <reaction evidence="12">
        <text>L-lysyl-L-alpha-amino acid(out) = L-lysyl-L-alpha-amino acid(in)</text>
        <dbReference type="Rhea" id="RHEA:79387"/>
        <dbReference type="ChEBI" id="CHEBI:229965"/>
    </reaction>
</comment>
<evidence type="ECO:0000259" key="26">
    <source>
        <dbReference type="PROSITE" id="PS50850"/>
    </source>
</evidence>
<dbReference type="STRING" id="45074.Lsan_2639"/>
<evidence type="ECO:0000313" key="28">
    <source>
        <dbReference type="Proteomes" id="UP000054703"/>
    </source>
</evidence>
<dbReference type="Proteomes" id="UP000054703">
    <property type="component" value="Unassembled WGS sequence"/>
</dbReference>
<dbReference type="InterPro" id="IPR036259">
    <property type="entry name" value="MFS_trans_sf"/>
</dbReference>
<feature type="transmembrane region" description="Helical" evidence="25">
    <location>
        <begin position="87"/>
        <end position="106"/>
    </location>
</feature>
<feature type="transmembrane region" description="Helical" evidence="25">
    <location>
        <begin position="399"/>
        <end position="422"/>
    </location>
</feature>
<keyword evidence="7" id="KW-0458">Lysosome</keyword>
<evidence type="ECO:0000256" key="17">
    <source>
        <dbReference type="ARBA" id="ARBA00044903"/>
    </source>
</evidence>
<comment type="catalytic activity">
    <reaction evidence="13">
        <text>L-alpha-aminoacyl-L-lysine(out) = L-alpha-aminoacyl-L-lysine(in)</text>
        <dbReference type="Rhea" id="RHEA:79383"/>
        <dbReference type="ChEBI" id="CHEBI:229966"/>
    </reaction>
</comment>
<evidence type="ECO:0000256" key="2">
    <source>
        <dbReference type="ARBA" id="ARBA00008335"/>
    </source>
</evidence>
<evidence type="ECO:0000256" key="9">
    <source>
        <dbReference type="ARBA" id="ARBA00044878"/>
    </source>
</evidence>
<feature type="transmembrane region" description="Helical" evidence="25">
    <location>
        <begin position="112"/>
        <end position="131"/>
    </location>
</feature>
<comment type="catalytic activity">
    <reaction evidence="10">
        <text>L-alpha-aminoacyl-L-arginine(out) = L-alpha-aminoacyl-L-arginine(in)</text>
        <dbReference type="Rhea" id="RHEA:79367"/>
        <dbReference type="ChEBI" id="CHEBI:229968"/>
    </reaction>
</comment>
<evidence type="ECO:0000256" key="24">
    <source>
        <dbReference type="ARBA" id="ARBA00046376"/>
    </source>
</evidence>
<feature type="domain" description="Major facilitator superfamily (MFS) profile" evidence="26">
    <location>
        <begin position="19"/>
        <end position="427"/>
    </location>
</feature>
<feature type="transmembrane region" description="Helical" evidence="25">
    <location>
        <begin position="143"/>
        <end position="168"/>
    </location>
</feature>
<evidence type="ECO:0000256" key="25">
    <source>
        <dbReference type="SAM" id="Phobius"/>
    </source>
</evidence>
<dbReference type="RefSeq" id="WP_058514704.1">
    <property type="nucleotide sequence ID" value="NZ_CAAAIH010000005.1"/>
</dbReference>
<dbReference type="PANTHER" id="PTHR23512">
    <property type="entry name" value="MAJOR FACILITATOR SUPERFAMILY DOMAIN-CONTAINING PROTEIN 1"/>
    <property type="match status" value="1"/>
</dbReference>
<dbReference type="GO" id="GO:0005765">
    <property type="term" value="C:lysosomal membrane"/>
    <property type="evidence" value="ECO:0007669"/>
    <property type="project" value="UniProtKB-SubCell"/>
</dbReference>
<proteinExistence type="inferred from homology"/>
<comment type="subcellular location">
    <subcellularLocation>
        <location evidence="1">Lysosome membrane</location>
        <topology evidence="1">Multi-pass membrane protein</topology>
    </subcellularLocation>
</comment>
<feature type="transmembrane region" description="Helical" evidence="25">
    <location>
        <begin position="15"/>
        <end position="35"/>
    </location>
</feature>
<evidence type="ECO:0000256" key="20">
    <source>
        <dbReference type="ARBA" id="ARBA00044924"/>
    </source>
</evidence>
<feature type="transmembrane region" description="Helical" evidence="25">
    <location>
        <begin position="354"/>
        <end position="379"/>
    </location>
</feature>
<comment type="catalytic activity">
    <reaction evidence="8">
        <text>L-lysyl-L-alanine(out) = L-lysyl-L-alanine(in)</text>
        <dbReference type="Rhea" id="RHEA:79399"/>
        <dbReference type="ChEBI" id="CHEBI:229954"/>
    </reaction>
</comment>
<evidence type="ECO:0000256" key="19">
    <source>
        <dbReference type="ARBA" id="ARBA00044919"/>
    </source>
</evidence>
<dbReference type="InterPro" id="IPR020846">
    <property type="entry name" value="MFS_dom"/>
</dbReference>
<feature type="transmembrane region" description="Helical" evidence="25">
    <location>
        <begin position="55"/>
        <end position="80"/>
    </location>
</feature>
<comment type="caution">
    <text evidence="27">The sequence shown here is derived from an EMBL/GenBank/DDBJ whole genome shotgun (WGS) entry which is preliminary data.</text>
</comment>
<dbReference type="PATRIC" id="fig|45074.5.peg.2841"/>
<comment type="catalytic activity">
    <reaction evidence="14">
        <text>L-aspartyl-L-lysine(out) = L-aspartyl-L-lysine(in)</text>
        <dbReference type="Rhea" id="RHEA:79411"/>
        <dbReference type="ChEBI" id="CHEBI:229953"/>
    </reaction>
</comment>
<comment type="function">
    <text evidence="23">Lysosomal dipeptide uniporter that selectively exports lysine, arginine or histidine-containing dipeptides with a net positive charge from the lysosome lumen into the cytosol. Could play a role in a specific type of protein O-glycosylation indirectly regulating macrophages migration and tissue invasion. Also essential for liver homeostasis.</text>
</comment>
<keyword evidence="4 25" id="KW-0812">Transmembrane</keyword>
<evidence type="ECO:0000256" key="12">
    <source>
        <dbReference type="ARBA" id="ARBA00044891"/>
    </source>
</evidence>
<name>A0A0W0YJ70_9GAMM</name>
<comment type="catalytic activity">
    <reaction evidence="18">
        <text>L-histidyl-L-alpha-amino acid(out) = L-histidyl-L-alpha-amino acid(in)</text>
        <dbReference type="Rhea" id="RHEA:79379"/>
        <dbReference type="ChEBI" id="CHEBI:229964"/>
    </reaction>
</comment>
<accession>A0A0W0YJ70</accession>
<evidence type="ECO:0000256" key="21">
    <source>
        <dbReference type="ARBA" id="ARBA00044985"/>
    </source>
</evidence>
<evidence type="ECO:0000256" key="11">
    <source>
        <dbReference type="ARBA" id="ARBA00044884"/>
    </source>
</evidence>
<comment type="catalytic activity">
    <reaction evidence="15">
        <text>L-arginyl-L-alpha-amino acid(out) = L-arginyl-L-alpha-amino acid(in)</text>
        <dbReference type="Rhea" id="RHEA:79371"/>
        <dbReference type="ChEBI" id="CHEBI:84315"/>
    </reaction>
</comment>
<keyword evidence="5 25" id="KW-1133">Transmembrane helix</keyword>
<comment type="catalytic activity">
    <reaction evidence="20">
        <text>L-lysyl-glycine(out) = L-lysyl-glycine(in)</text>
        <dbReference type="Rhea" id="RHEA:79407"/>
        <dbReference type="ChEBI" id="CHEBI:191202"/>
    </reaction>
</comment>
<evidence type="ECO:0000256" key="7">
    <source>
        <dbReference type="ARBA" id="ARBA00023228"/>
    </source>
</evidence>
<evidence type="ECO:0000256" key="10">
    <source>
        <dbReference type="ARBA" id="ARBA00044881"/>
    </source>
</evidence>
<keyword evidence="28" id="KW-1185">Reference proteome</keyword>
<feature type="transmembrane region" description="Helical" evidence="25">
    <location>
        <begin position="234"/>
        <end position="256"/>
    </location>
</feature>
<dbReference type="CDD" id="cd06174">
    <property type="entry name" value="MFS"/>
    <property type="match status" value="1"/>
</dbReference>
<dbReference type="EMBL" id="LNYU01000078">
    <property type="protein sequence ID" value="KTD57017.1"/>
    <property type="molecule type" value="Genomic_DNA"/>
</dbReference>
<comment type="catalytic activity">
    <reaction evidence="17">
        <text>L-arginyl-glycine(out) = L-arginyl-glycine(in)</text>
        <dbReference type="Rhea" id="RHEA:79391"/>
        <dbReference type="ChEBI" id="CHEBI:229955"/>
    </reaction>
</comment>
<evidence type="ECO:0000256" key="3">
    <source>
        <dbReference type="ARBA" id="ARBA00022448"/>
    </source>
</evidence>
<feature type="transmembrane region" description="Helical" evidence="25">
    <location>
        <begin position="325"/>
        <end position="347"/>
    </location>
</feature>
<evidence type="ECO:0000256" key="22">
    <source>
        <dbReference type="ARBA" id="ARBA00045018"/>
    </source>
</evidence>
<dbReference type="GO" id="GO:0022857">
    <property type="term" value="F:transmembrane transporter activity"/>
    <property type="evidence" value="ECO:0007669"/>
    <property type="project" value="InterPro"/>
</dbReference>
<dbReference type="SUPFAM" id="SSF103473">
    <property type="entry name" value="MFS general substrate transporter"/>
    <property type="match status" value="1"/>
</dbReference>
<protein>
    <recommendedName>
        <fullName evidence="21">Lysosomal dipeptide transporter MFSD1</fullName>
    </recommendedName>
    <alternativeName>
        <fullName evidence="22">Major facilitator superfamily domain-containing protein 1</fullName>
    </alternativeName>
</protein>
<comment type="catalytic activity">
    <reaction evidence="11">
        <text>L-alpha-aminoacyl-L-histidine(out) = L-alpha-aminoacyl-L-histidine(in)</text>
        <dbReference type="Rhea" id="RHEA:79375"/>
        <dbReference type="ChEBI" id="CHEBI:229967"/>
    </reaction>
</comment>
<gene>
    <name evidence="27" type="ORF">Lsan_2639</name>
</gene>
<evidence type="ECO:0000256" key="14">
    <source>
        <dbReference type="ARBA" id="ARBA00044898"/>
    </source>
</evidence>
<comment type="similarity">
    <text evidence="2">Belongs to the major facilitator superfamily.</text>
</comment>
<evidence type="ECO:0000313" key="27">
    <source>
        <dbReference type="EMBL" id="KTD57017.1"/>
    </source>
</evidence>
<organism evidence="27 28">
    <name type="scientific">Legionella santicrucis</name>
    <dbReference type="NCBI Taxonomy" id="45074"/>
    <lineage>
        <taxon>Bacteria</taxon>
        <taxon>Pseudomonadati</taxon>
        <taxon>Pseudomonadota</taxon>
        <taxon>Gammaproteobacteria</taxon>
        <taxon>Legionellales</taxon>
        <taxon>Legionellaceae</taxon>
        <taxon>Legionella</taxon>
    </lineage>
</organism>
<dbReference type="InterPro" id="IPR011701">
    <property type="entry name" value="MFS"/>
</dbReference>
<comment type="subunit">
    <text evidence="24">Homodimer. Interacts with lysosomal protein GLMP (via lumenal domain); the interaction starts while both proteins are still in the endoplasmic reticulum and is required for stabilization of MFSD1 in lysosomes but has no direct effect on its targeting to lysosomes or transporter activity.</text>
</comment>
<comment type="catalytic activity">
    <reaction evidence="16">
        <text>L-lysyl-L-lysine(out) = L-lysyl-L-lysine(in)</text>
        <dbReference type="Rhea" id="RHEA:79403"/>
        <dbReference type="ChEBI" id="CHEBI:229956"/>
    </reaction>
</comment>
<evidence type="ECO:0000256" key="1">
    <source>
        <dbReference type="ARBA" id="ARBA00004155"/>
    </source>
</evidence>
<evidence type="ECO:0000256" key="13">
    <source>
        <dbReference type="ARBA" id="ARBA00044893"/>
    </source>
</evidence>
<dbReference type="InterPro" id="IPR052187">
    <property type="entry name" value="MFSD1"/>
</dbReference>
<evidence type="ECO:0000256" key="4">
    <source>
        <dbReference type="ARBA" id="ARBA00022692"/>
    </source>
</evidence>